<evidence type="ECO:0000256" key="3">
    <source>
        <dbReference type="ARBA" id="ARBA00008008"/>
    </source>
</evidence>
<dbReference type="PROSITE" id="PS00912">
    <property type="entry name" value="DHODEHASE_2"/>
    <property type="match status" value="1"/>
</dbReference>
<dbReference type="GO" id="GO:0006207">
    <property type="term" value="P:'de novo' pyrimidine nucleobase biosynthetic process"/>
    <property type="evidence" value="ECO:0007669"/>
    <property type="project" value="InterPro"/>
</dbReference>
<comment type="caution">
    <text evidence="10">Lacks conserved residue(s) required for the propagation of feature annotation.</text>
</comment>
<feature type="binding site" evidence="10">
    <location>
        <begin position="67"/>
        <end position="68"/>
    </location>
    <ligand>
        <name>FMN</name>
        <dbReference type="ChEBI" id="CHEBI:58210"/>
    </ligand>
</feature>
<dbReference type="InterPro" id="IPR033888">
    <property type="entry name" value="DHOD_1B"/>
</dbReference>
<comment type="similarity">
    <text evidence="3 10">Belongs to the dihydroorotate dehydrogenase family. Type 1 subfamily.</text>
</comment>
<comment type="cofactor">
    <cofactor evidence="10">
        <name>FMN</name>
        <dbReference type="ChEBI" id="CHEBI:58210"/>
    </cofactor>
    <text evidence="10">Binds 1 FMN per subunit.</text>
</comment>
<dbReference type="InterPro" id="IPR001295">
    <property type="entry name" value="Dihydroorotate_DH_CS"/>
</dbReference>
<reference evidence="13" key="1">
    <citation type="submission" date="2016-01" db="EMBL/GenBank/DDBJ databases">
        <authorList>
            <person name="Vorgias C.E."/>
        </authorList>
    </citation>
    <scope>NUCLEOTIDE SEQUENCE [LARGE SCALE GENOMIC DNA]</scope>
</reference>
<keyword evidence="6 10" id="KW-0285">Flavoprotein</keyword>
<dbReference type="HAMAP" id="MF_00224">
    <property type="entry name" value="DHO_dh_type1"/>
    <property type="match status" value="1"/>
</dbReference>
<dbReference type="Proteomes" id="UP000093069">
    <property type="component" value="Chromosome I"/>
</dbReference>
<dbReference type="InterPro" id="IPR013785">
    <property type="entry name" value="Aldolase_TIM"/>
</dbReference>
<evidence type="ECO:0000259" key="11">
    <source>
        <dbReference type="Pfam" id="PF01180"/>
    </source>
</evidence>
<feature type="binding site" evidence="10">
    <location>
        <begin position="283"/>
        <end position="284"/>
    </location>
    <ligand>
        <name>FMN</name>
        <dbReference type="ChEBI" id="CHEBI:58210"/>
    </ligand>
</feature>
<dbReference type="FunFam" id="3.20.20.70:FF:000027">
    <property type="entry name" value="Dihydropyrimidine dehydrogenase [NADP(+)]"/>
    <property type="match status" value="1"/>
</dbReference>
<dbReference type="AlphaFoldDB" id="A0A170SS00"/>
<dbReference type="GO" id="GO:0005737">
    <property type="term" value="C:cytoplasm"/>
    <property type="evidence" value="ECO:0007669"/>
    <property type="project" value="UniProtKB-SubCell"/>
</dbReference>
<evidence type="ECO:0000256" key="4">
    <source>
        <dbReference type="ARBA" id="ARBA00011669"/>
    </source>
</evidence>
<organism evidence="12 13">
    <name type="scientific">Thermococcus chitonophagus</name>
    <dbReference type="NCBI Taxonomy" id="54262"/>
    <lineage>
        <taxon>Archaea</taxon>
        <taxon>Methanobacteriati</taxon>
        <taxon>Methanobacteriota</taxon>
        <taxon>Thermococci</taxon>
        <taxon>Thermococcales</taxon>
        <taxon>Thermococcaceae</taxon>
        <taxon>Thermococcus</taxon>
    </lineage>
</organism>
<feature type="binding site" evidence="10">
    <location>
        <position position="209"/>
    </location>
    <ligand>
        <name>FMN</name>
        <dbReference type="ChEBI" id="CHEBI:58210"/>
    </ligand>
</feature>
<comment type="subcellular location">
    <subcellularLocation>
        <location evidence="1 10">Cytoplasm</location>
    </subcellularLocation>
</comment>
<evidence type="ECO:0000256" key="10">
    <source>
        <dbReference type="HAMAP-Rule" id="MF_00224"/>
    </source>
</evidence>
<dbReference type="InterPro" id="IPR050074">
    <property type="entry name" value="DHO_dehydrogenase"/>
</dbReference>
<keyword evidence="9 10" id="KW-0560">Oxidoreductase</keyword>
<dbReference type="InterPro" id="IPR024920">
    <property type="entry name" value="Dihydroorotate_DH_1"/>
</dbReference>
<feature type="binding site" evidence="10">
    <location>
        <begin position="261"/>
        <end position="262"/>
    </location>
    <ligand>
        <name>FMN</name>
        <dbReference type="ChEBI" id="CHEBI:58210"/>
    </ligand>
</feature>
<sequence>MIPPLCLIVKKYKKLFPSILGEIKMLEIEIFDFKMENPLILASGVVDMTPELLRRAHREGAGAVVTKSIGKEPRKGYDNPTVVELPYGLINAMGLPNPGWEAFLEEFRGEEFDFPIIVSIFGGTPEEFAFLAEKLQEIADAFELNLSCPHARGYGMEIGQDPNNVYKVVKAVKDVTEKPVIAKLTPNTSDITKLGLAAEKAEADAVSAINTLKAIAIDIYAKRPILSNKVGGYSGPGVKPVALRAVYDLAKALDIPVIGIGGITTWQDAVEFLLAGASALQIGTAVYLKGFSVFREIAHGLEEYLKKEGFTSIKEIIGLALNV</sequence>
<dbReference type="Pfam" id="PF01180">
    <property type="entry name" value="DHO_dh"/>
    <property type="match status" value="1"/>
</dbReference>
<feature type="binding site" evidence="10">
    <location>
        <position position="67"/>
    </location>
    <ligand>
        <name>substrate</name>
    </ligand>
</feature>
<keyword evidence="5 10" id="KW-0963">Cytoplasm</keyword>
<feature type="binding site" evidence="10">
    <location>
        <position position="145"/>
    </location>
    <ligand>
        <name>FMN</name>
        <dbReference type="ChEBI" id="CHEBI:58210"/>
    </ligand>
</feature>
<dbReference type="GO" id="GO:0004152">
    <property type="term" value="F:dihydroorotate dehydrogenase activity"/>
    <property type="evidence" value="ECO:0007669"/>
    <property type="project" value="UniProtKB-UniRule"/>
</dbReference>
<evidence type="ECO:0000256" key="9">
    <source>
        <dbReference type="ARBA" id="ARBA00023002"/>
    </source>
</evidence>
<feature type="binding site" evidence="10">
    <location>
        <position position="145"/>
    </location>
    <ligand>
        <name>substrate</name>
    </ligand>
</feature>
<feature type="binding site" evidence="10">
    <location>
        <begin position="210"/>
        <end position="211"/>
    </location>
    <ligand>
        <name>substrate</name>
    </ligand>
</feature>
<comment type="subunit">
    <text evidence="4">Heterotetramer of 2 PyrK and 2 PyrD type B subunits.</text>
</comment>
<dbReference type="InterPro" id="IPR005720">
    <property type="entry name" value="Dihydroorotate_DH_cat"/>
</dbReference>
<dbReference type="Gene3D" id="3.20.20.70">
    <property type="entry name" value="Aldolase class I"/>
    <property type="match status" value="1"/>
</dbReference>
<evidence type="ECO:0000256" key="5">
    <source>
        <dbReference type="ARBA" id="ARBA00022490"/>
    </source>
</evidence>
<feature type="domain" description="Dihydroorotate dehydrogenase catalytic" evidence="11">
    <location>
        <begin position="25"/>
        <end position="305"/>
    </location>
</feature>
<comment type="pathway">
    <text evidence="2 10">Pyrimidine metabolism; UMP biosynthesis via de novo pathway.</text>
</comment>
<dbReference type="STRING" id="54262.CHITON_1745"/>
<dbReference type="PANTHER" id="PTHR48109">
    <property type="entry name" value="DIHYDROOROTATE DEHYDROGENASE (QUINONE), MITOCHONDRIAL-RELATED"/>
    <property type="match status" value="1"/>
</dbReference>
<evidence type="ECO:0000256" key="1">
    <source>
        <dbReference type="ARBA" id="ARBA00004496"/>
    </source>
</evidence>
<protein>
    <recommendedName>
        <fullName evidence="10">Dihydroorotate dehydrogenase</fullName>
        <shortName evidence="10">DHOD</shortName>
        <shortName evidence="10">DHODase</shortName>
        <shortName evidence="10">DHOdehase</shortName>
        <ecNumber evidence="10">1.3.-.-</ecNumber>
    </recommendedName>
</protein>
<feature type="active site" description="Nucleophile" evidence="10">
    <location>
        <position position="148"/>
    </location>
</feature>
<gene>
    <name evidence="10" type="primary">pyrD</name>
    <name evidence="12" type="ORF">CHITON_1745</name>
</gene>
<dbReference type="NCBIfam" id="TIGR01037">
    <property type="entry name" value="pyrD_sub1_fam"/>
    <property type="match status" value="1"/>
</dbReference>
<dbReference type="NCBIfam" id="NF005574">
    <property type="entry name" value="PRK07259.1"/>
    <property type="match status" value="1"/>
</dbReference>
<name>A0A170SS00_9EURY</name>
<dbReference type="InterPro" id="IPR049622">
    <property type="entry name" value="Dihydroorotate_DH_I"/>
</dbReference>
<dbReference type="KEGG" id="tch:CHITON_1745"/>
<proteinExistence type="inferred from homology"/>
<feature type="binding site" evidence="10">
    <location>
        <position position="183"/>
    </location>
    <ligand>
        <name>FMN</name>
        <dbReference type="ChEBI" id="CHEBI:58210"/>
    </ligand>
</feature>
<dbReference type="EMBL" id="LN999010">
    <property type="protein sequence ID" value="CUX78524.1"/>
    <property type="molecule type" value="Genomic_DNA"/>
</dbReference>
<dbReference type="CDD" id="cd04740">
    <property type="entry name" value="DHOD_1B_like"/>
    <property type="match status" value="1"/>
</dbReference>
<dbReference type="SUPFAM" id="SSF51395">
    <property type="entry name" value="FMN-linked oxidoreductases"/>
    <property type="match status" value="1"/>
</dbReference>
<dbReference type="PANTHER" id="PTHR48109:SF1">
    <property type="entry name" value="DIHYDROOROTATE DEHYDROGENASE (FUMARATE)"/>
    <property type="match status" value="1"/>
</dbReference>
<keyword evidence="8 10" id="KW-0665">Pyrimidine biosynthesis</keyword>
<dbReference type="GO" id="GO:0044205">
    <property type="term" value="P:'de novo' UMP biosynthetic process"/>
    <property type="evidence" value="ECO:0007669"/>
    <property type="project" value="UniProtKB-UniRule"/>
</dbReference>
<accession>A0A170SS00</accession>
<feature type="binding site" evidence="10">
    <location>
        <position position="43"/>
    </location>
    <ligand>
        <name>FMN</name>
        <dbReference type="ChEBI" id="CHEBI:58210"/>
    </ligand>
</feature>
<dbReference type="EC" id="1.3.-.-" evidence="10"/>
<evidence type="ECO:0000313" key="12">
    <source>
        <dbReference type="EMBL" id="CUX78524.1"/>
    </source>
</evidence>
<feature type="binding site" evidence="10">
    <location>
        <position position="235"/>
    </location>
    <ligand>
        <name>FMN</name>
        <dbReference type="ChEBI" id="CHEBI:58210"/>
    </ligand>
</feature>
<dbReference type="InterPro" id="IPR012135">
    <property type="entry name" value="Dihydroorotate_DH_1_2"/>
</dbReference>
<dbReference type="UniPathway" id="UPA00070"/>
<feature type="binding site" evidence="10">
    <location>
        <begin position="91"/>
        <end position="95"/>
    </location>
    <ligand>
        <name>substrate</name>
    </ligand>
</feature>
<comment type="catalytic activity">
    <reaction evidence="10">
        <text>(S)-dihydroorotate + A = orotate + AH2</text>
        <dbReference type="Rhea" id="RHEA:18073"/>
        <dbReference type="ChEBI" id="CHEBI:13193"/>
        <dbReference type="ChEBI" id="CHEBI:17499"/>
        <dbReference type="ChEBI" id="CHEBI:30839"/>
        <dbReference type="ChEBI" id="CHEBI:30864"/>
    </reaction>
</comment>
<evidence type="ECO:0000256" key="2">
    <source>
        <dbReference type="ARBA" id="ARBA00004725"/>
    </source>
</evidence>
<comment type="function">
    <text evidence="10">Catalyzes the conversion of dihydroorotate to orotate.</text>
</comment>
<evidence type="ECO:0000256" key="7">
    <source>
        <dbReference type="ARBA" id="ARBA00022643"/>
    </source>
</evidence>
<keyword evidence="7 10" id="KW-0288">FMN</keyword>
<dbReference type="PROSITE" id="PS00911">
    <property type="entry name" value="DHODEHASE_1"/>
    <property type="match status" value="1"/>
</dbReference>
<evidence type="ECO:0000256" key="8">
    <source>
        <dbReference type="ARBA" id="ARBA00022975"/>
    </source>
</evidence>
<evidence type="ECO:0000313" key="13">
    <source>
        <dbReference type="Proteomes" id="UP000093069"/>
    </source>
</evidence>
<evidence type="ECO:0000256" key="6">
    <source>
        <dbReference type="ARBA" id="ARBA00022630"/>
    </source>
</evidence>
<dbReference type="PIRSF" id="PIRSF000164">
    <property type="entry name" value="DHO_oxidase"/>
    <property type="match status" value="1"/>
</dbReference>